<name>A0AAV6YDI4_ENGPU</name>
<feature type="signal peptide" evidence="1">
    <location>
        <begin position="1"/>
        <end position="22"/>
    </location>
</feature>
<keyword evidence="3" id="KW-1185">Reference proteome</keyword>
<evidence type="ECO:0008006" key="4">
    <source>
        <dbReference type="Google" id="ProtNLM"/>
    </source>
</evidence>
<reference evidence="2" key="1">
    <citation type="thesis" date="2020" institute="ProQuest LLC" country="789 East Eisenhower Parkway, Ann Arbor, MI, USA">
        <title>Comparative Genomics and Chromosome Evolution.</title>
        <authorList>
            <person name="Mudd A.B."/>
        </authorList>
    </citation>
    <scope>NUCLEOTIDE SEQUENCE</scope>
    <source>
        <strain evidence="2">237g6f4</strain>
        <tissue evidence="2">Blood</tissue>
    </source>
</reference>
<feature type="chain" id="PRO_5043775887" description="Secreted protein" evidence="1">
    <location>
        <begin position="23"/>
        <end position="113"/>
    </location>
</feature>
<organism evidence="2 3">
    <name type="scientific">Engystomops pustulosus</name>
    <name type="common">Tungara frog</name>
    <name type="synonym">Physalaemus pustulosus</name>
    <dbReference type="NCBI Taxonomy" id="76066"/>
    <lineage>
        <taxon>Eukaryota</taxon>
        <taxon>Metazoa</taxon>
        <taxon>Chordata</taxon>
        <taxon>Craniata</taxon>
        <taxon>Vertebrata</taxon>
        <taxon>Euteleostomi</taxon>
        <taxon>Amphibia</taxon>
        <taxon>Batrachia</taxon>
        <taxon>Anura</taxon>
        <taxon>Neobatrachia</taxon>
        <taxon>Hyloidea</taxon>
        <taxon>Leptodactylidae</taxon>
        <taxon>Leiuperinae</taxon>
        <taxon>Engystomops</taxon>
    </lineage>
</organism>
<evidence type="ECO:0000313" key="2">
    <source>
        <dbReference type="EMBL" id="KAG8535066.1"/>
    </source>
</evidence>
<dbReference type="Proteomes" id="UP000824782">
    <property type="component" value="Unassembled WGS sequence"/>
</dbReference>
<gene>
    <name evidence="2" type="ORF">GDO81_029535</name>
</gene>
<comment type="caution">
    <text evidence="2">The sequence shown here is derived from an EMBL/GenBank/DDBJ whole genome shotgun (WGS) entry which is preliminary data.</text>
</comment>
<dbReference type="EMBL" id="WNYA01080089">
    <property type="protein sequence ID" value="KAG8535066.1"/>
    <property type="molecule type" value="Genomic_DNA"/>
</dbReference>
<evidence type="ECO:0000256" key="1">
    <source>
        <dbReference type="SAM" id="SignalP"/>
    </source>
</evidence>
<keyword evidence="1" id="KW-0732">Signal</keyword>
<evidence type="ECO:0000313" key="3">
    <source>
        <dbReference type="Proteomes" id="UP000824782"/>
    </source>
</evidence>
<protein>
    <recommendedName>
        <fullName evidence="4">Secreted protein</fullName>
    </recommendedName>
</protein>
<proteinExistence type="predicted"/>
<sequence>MRMTVVVRRLPLSLWWRLLCRGHLPAHCCSITDVECDSGGVECVCVVGQGMLGAVVLHQMDISCMCLLLHCCTDIRGSTSLRSFGPQIRGSGTSIPTSNNSHRTSEAALIREH</sequence>
<accession>A0AAV6YDI4</accession>
<dbReference type="AlphaFoldDB" id="A0AAV6YDI4"/>